<dbReference type="RefSeq" id="WP_091939621.1">
    <property type="nucleotide sequence ID" value="NZ_FNCY01000020.1"/>
</dbReference>
<evidence type="ECO:0000256" key="8">
    <source>
        <dbReference type="ARBA" id="ARBA00022801"/>
    </source>
</evidence>
<accession>A0A1G8L2C0</accession>
<protein>
    <recommendedName>
        <fullName evidence="6">3-deoxy-D-manno-octulosonate 8-phosphate phosphatase KdsC</fullName>
        <ecNumber evidence="5">3.1.3.45</ecNumber>
    </recommendedName>
    <alternativeName>
        <fullName evidence="10">KDO 8-P phosphatase</fullName>
    </alternativeName>
</protein>
<feature type="binding site" evidence="12">
    <location>
        <position position="113"/>
    </location>
    <ligand>
        <name>Mg(2+)</name>
        <dbReference type="ChEBI" id="CHEBI:18420"/>
    </ligand>
</feature>
<dbReference type="AlphaFoldDB" id="A0A1G8L2C0"/>
<dbReference type="GO" id="GO:0019143">
    <property type="term" value="F:3-deoxy-manno-octulosonate-8-phosphatase activity"/>
    <property type="evidence" value="ECO:0007669"/>
    <property type="project" value="UniProtKB-EC"/>
</dbReference>
<feature type="binding site" evidence="11">
    <location>
        <position position="90"/>
    </location>
    <ligand>
        <name>substrate</name>
    </ligand>
</feature>
<dbReference type="FunFam" id="3.40.50.1000:FF:000029">
    <property type="entry name" value="3-deoxy-D-manno-octulosonate 8-phosphate phosphatase KdsC"/>
    <property type="match status" value="1"/>
</dbReference>
<proteinExistence type="inferred from homology"/>
<dbReference type="SFLD" id="SFLDG01136">
    <property type="entry name" value="C1.6:_Phosphoserine_Phosphatas"/>
    <property type="match status" value="1"/>
</dbReference>
<feature type="binding site" evidence="12">
    <location>
        <position position="20"/>
    </location>
    <ligand>
        <name>Mg(2+)</name>
        <dbReference type="ChEBI" id="CHEBI:18420"/>
    </ligand>
</feature>
<evidence type="ECO:0000256" key="2">
    <source>
        <dbReference type="ARBA" id="ARBA00001946"/>
    </source>
</evidence>
<sequence>MKVQDTARDRASRIKLMVFDVDGVLTDASLYITDAGDEIKVFNTRDGHGMRMLQNAGIRLAIITGRRARCVEVRMQNLNIDLVYQGVSNKLECLRTLLAEQGLTPEEAGFMGDDVIDLQAMALCGFSAAPEDAHRLVAQQATLVVDRPGGRGAAREVCEFILEAQGKLDESFSGYLLATGQ</sequence>
<evidence type="ECO:0000256" key="4">
    <source>
        <dbReference type="ARBA" id="ARBA00011881"/>
    </source>
</evidence>
<dbReference type="PANTHER" id="PTHR21485:SF3">
    <property type="entry name" value="N-ACYLNEURAMINATE CYTIDYLYLTRANSFERASE"/>
    <property type="match status" value="1"/>
</dbReference>
<evidence type="ECO:0000313" key="14">
    <source>
        <dbReference type="Proteomes" id="UP000198607"/>
    </source>
</evidence>
<dbReference type="Gene3D" id="3.40.50.1000">
    <property type="entry name" value="HAD superfamily/HAD-like"/>
    <property type="match status" value="1"/>
</dbReference>
<keyword evidence="14" id="KW-1185">Reference proteome</keyword>
<evidence type="ECO:0000256" key="12">
    <source>
        <dbReference type="PIRSR" id="PIRSR006118-2"/>
    </source>
</evidence>
<dbReference type="InterPro" id="IPR010023">
    <property type="entry name" value="KdsC_fam"/>
</dbReference>
<dbReference type="PIRSF" id="PIRSF006118">
    <property type="entry name" value="KDO8-P_Ptase"/>
    <property type="match status" value="1"/>
</dbReference>
<evidence type="ECO:0000256" key="11">
    <source>
        <dbReference type="PIRSR" id="PIRSR006118-1"/>
    </source>
</evidence>
<keyword evidence="9 12" id="KW-0460">Magnesium</keyword>
<gene>
    <name evidence="13" type="ORF">SAMN05660652_03547</name>
</gene>
<feature type="binding site" evidence="11">
    <location>
        <position position="51"/>
    </location>
    <ligand>
        <name>substrate</name>
    </ligand>
</feature>
<feature type="binding site" evidence="11">
    <location>
        <position position="74"/>
    </location>
    <ligand>
        <name>substrate</name>
    </ligand>
</feature>
<dbReference type="EMBL" id="FNCY01000020">
    <property type="protein sequence ID" value="SDI49737.1"/>
    <property type="molecule type" value="Genomic_DNA"/>
</dbReference>
<organism evidence="13 14">
    <name type="scientific">Propionivibrio dicarboxylicus</name>
    <dbReference type="NCBI Taxonomy" id="83767"/>
    <lineage>
        <taxon>Bacteria</taxon>
        <taxon>Pseudomonadati</taxon>
        <taxon>Pseudomonadota</taxon>
        <taxon>Betaproteobacteria</taxon>
        <taxon>Rhodocyclales</taxon>
        <taxon>Rhodocyclaceae</taxon>
        <taxon>Propionivibrio</taxon>
    </lineage>
</organism>
<reference evidence="13 14" key="1">
    <citation type="submission" date="2016-10" db="EMBL/GenBank/DDBJ databases">
        <authorList>
            <person name="de Groot N.N."/>
        </authorList>
    </citation>
    <scope>NUCLEOTIDE SEQUENCE [LARGE SCALE GENOMIC DNA]</scope>
    <source>
        <strain evidence="13 14">DSM 5885</strain>
    </source>
</reference>
<comment type="subunit">
    <text evidence="4">Homotetramer.</text>
</comment>
<dbReference type="InterPro" id="IPR036412">
    <property type="entry name" value="HAD-like_sf"/>
</dbReference>
<dbReference type="Proteomes" id="UP000198607">
    <property type="component" value="Unassembled WGS sequence"/>
</dbReference>
<dbReference type="InterPro" id="IPR023214">
    <property type="entry name" value="HAD_sf"/>
</dbReference>
<evidence type="ECO:0000256" key="3">
    <source>
        <dbReference type="ARBA" id="ARBA00005893"/>
    </source>
</evidence>
<evidence type="ECO:0000256" key="5">
    <source>
        <dbReference type="ARBA" id="ARBA00013066"/>
    </source>
</evidence>
<keyword evidence="8" id="KW-0378">Hydrolase</keyword>
<dbReference type="OrthoDB" id="9805604at2"/>
<dbReference type="InterPro" id="IPR050793">
    <property type="entry name" value="CMP-NeuNAc_synthase"/>
</dbReference>
<dbReference type="GO" id="GO:0008781">
    <property type="term" value="F:N-acylneuraminate cytidylyltransferase activity"/>
    <property type="evidence" value="ECO:0007669"/>
    <property type="project" value="TreeGrafter"/>
</dbReference>
<evidence type="ECO:0000256" key="10">
    <source>
        <dbReference type="ARBA" id="ARBA00031051"/>
    </source>
</evidence>
<name>A0A1G8L2C0_9RHOO</name>
<evidence type="ECO:0000256" key="6">
    <source>
        <dbReference type="ARBA" id="ARBA00020092"/>
    </source>
</evidence>
<dbReference type="Pfam" id="PF08282">
    <property type="entry name" value="Hydrolase_3"/>
    <property type="match status" value="1"/>
</dbReference>
<dbReference type="SFLD" id="SFLDG01138">
    <property type="entry name" value="C1.6.2:_Deoxy-d-mannose-octulo"/>
    <property type="match status" value="1"/>
</dbReference>
<comment type="similarity">
    <text evidence="3">Belongs to the KdsC family.</text>
</comment>
<dbReference type="GO" id="GO:0046872">
    <property type="term" value="F:metal ion binding"/>
    <property type="evidence" value="ECO:0007669"/>
    <property type="project" value="UniProtKB-KW"/>
</dbReference>
<dbReference type="NCBIfam" id="TIGR01670">
    <property type="entry name" value="KdsC-phosphatas"/>
    <property type="match status" value="1"/>
</dbReference>
<dbReference type="EC" id="3.1.3.45" evidence="5"/>
<evidence type="ECO:0000313" key="13">
    <source>
        <dbReference type="EMBL" id="SDI49737.1"/>
    </source>
</evidence>
<feature type="binding site" evidence="11">
    <location>
        <position position="22"/>
    </location>
    <ligand>
        <name>substrate</name>
    </ligand>
</feature>
<evidence type="ECO:0000256" key="7">
    <source>
        <dbReference type="ARBA" id="ARBA00022723"/>
    </source>
</evidence>
<evidence type="ECO:0000256" key="9">
    <source>
        <dbReference type="ARBA" id="ARBA00022842"/>
    </source>
</evidence>
<comment type="catalytic activity">
    <reaction evidence="1">
        <text>3-deoxy-alpha-D-manno-2-octulosonate-8-phosphate + H2O = 3-deoxy-alpha-D-manno-oct-2-ulosonate + phosphate</text>
        <dbReference type="Rhea" id="RHEA:11500"/>
        <dbReference type="ChEBI" id="CHEBI:15377"/>
        <dbReference type="ChEBI" id="CHEBI:43474"/>
        <dbReference type="ChEBI" id="CHEBI:85985"/>
        <dbReference type="ChEBI" id="CHEBI:85986"/>
        <dbReference type="EC" id="3.1.3.45"/>
    </reaction>
</comment>
<comment type="cofactor">
    <cofactor evidence="2 12">
        <name>Mg(2+)</name>
        <dbReference type="ChEBI" id="CHEBI:18420"/>
    </cofactor>
</comment>
<dbReference type="PANTHER" id="PTHR21485">
    <property type="entry name" value="HAD SUPERFAMILY MEMBERS CMAS AND KDSC"/>
    <property type="match status" value="1"/>
</dbReference>
<feature type="binding site" evidence="11">
    <location>
        <position position="66"/>
    </location>
    <ligand>
        <name>substrate</name>
    </ligand>
</feature>
<dbReference type="CDD" id="cd01630">
    <property type="entry name" value="HAD_KDO-like"/>
    <property type="match status" value="1"/>
</dbReference>
<dbReference type="SUPFAM" id="SSF56784">
    <property type="entry name" value="HAD-like"/>
    <property type="match status" value="1"/>
</dbReference>
<keyword evidence="7 12" id="KW-0479">Metal-binding</keyword>
<dbReference type="SFLD" id="SFLDS00003">
    <property type="entry name" value="Haloacid_Dehalogenase"/>
    <property type="match status" value="1"/>
</dbReference>
<dbReference type="STRING" id="83767.SAMN05660652_03547"/>
<evidence type="ECO:0000256" key="1">
    <source>
        <dbReference type="ARBA" id="ARBA00000898"/>
    </source>
</evidence>